<proteinExistence type="inferred from homology"/>
<comment type="subcellular location">
    <subcellularLocation>
        <location evidence="6">Cytoplasm</location>
    </subcellularLocation>
</comment>
<keyword evidence="4 6" id="KW-0808">Transferase</keyword>
<evidence type="ECO:0000313" key="8">
    <source>
        <dbReference type="Proteomes" id="UP000427906"/>
    </source>
</evidence>
<evidence type="ECO:0000256" key="2">
    <source>
        <dbReference type="ARBA" id="ARBA00022552"/>
    </source>
</evidence>
<keyword evidence="2 6" id="KW-0698">rRNA processing</keyword>
<keyword evidence="6" id="KW-0963">Cytoplasm</keyword>
<dbReference type="NCBIfam" id="TIGR00006">
    <property type="entry name" value="16S rRNA (cytosine(1402)-N(4))-methyltransferase RsmH"/>
    <property type="match status" value="1"/>
</dbReference>
<feature type="binding site" evidence="6">
    <location>
        <position position="101"/>
    </location>
    <ligand>
        <name>S-adenosyl-L-methionine</name>
        <dbReference type="ChEBI" id="CHEBI:59789"/>
    </ligand>
</feature>
<name>A0A5K7YRK7_9BACT</name>
<dbReference type="GO" id="GO:0071424">
    <property type="term" value="F:rRNA (cytosine-N4-)-methyltransferase activity"/>
    <property type="evidence" value="ECO:0007669"/>
    <property type="project" value="UniProtKB-UniRule"/>
</dbReference>
<dbReference type="SUPFAM" id="SSF53335">
    <property type="entry name" value="S-adenosyl-L-methionine-dependent methyltransferases"/>
    <property type="match status" value="1"/>
</dbReference>
<dbReference type="EMBL" id="AP021874">
    <property type="protein sequence ID" value="BBO71886.1"/>
    <property type="molecule type" value="Genomic_DNA"/>
</dbReference>
<comment type="function">
    <text evidence="6">Specifically methylates the N4 position of cytidine in position 1402 (C1402) of 16S rRNA.</text>
</comment>
<evidence type="ECO:0000256" key="1">
    <source>
        <dbReference type="ARBA" id="ARBA00010396"/>
    </source>
</evidence>
<feature type="binding site" evidence="6">
    <location>
        <begin position="33"/>
        <end position="35"/>
    </location>
    <ligand>
        <name>S-adenosyl-L-methionine</name>
        <dbReference type="ChEBI" id="CHEBI:59789"/>
    </ligand>
</feature>
<dbReference type="Gene3D" id="3.40.50.150">
    <property type="entry name" value="Vaccinia Virus protein VP39"/>
    <property type="match status" value="1"/>
</dbReference>
<dbReference type="GO" id="GO:0005737">
    <property type="term" value="C:cytoplasm"/>
    <property type="evidence" value="ECO:0007669"/>
    <property type="project" value="UniProtKB-SubCell"/>
</dbReference>
<organism evidence="7 8">
    <name type="scientific">Desulfosarcina alkanivorans</name>
    <dbReference type="NCBI Taxonomy" id="571177"/>
    <lineage>
        <taxon>Bacteria</taxon>
        <taxon>Pseudomonadati</taxon>
        <taxon>Thermodesulfobacteriota</taxon>
        <taxon>Desulfobacteria</taxon>
        <taxon>Desulfobacterales</taxon>
        <taxon>Desulfosarcinaceae</taxon>
        <taxon>Desulfosarcina</taxon>
    </lineage>
</organism>
<dbReference type="EC" id="2.1.1.199" evidence="6"/>
<feature type="binding site" evidence="6">
    <location>
        <position position="53"/>
    </location>
    <ligand>
        <name>S-adenosyl-L-methionine</name>
        <dbReference type="ChEBI" id="CHEBI:59789"/>
    </ligand>
</feature>
<dbReference type="AlphaFoldDB" id="A0A5K7YRK7"/>
<evidence type="ECO:0000256" key="4">
    <source>
        <dbReference type="ARBA" id="ARBA00022679"/>
    </source>
</evidence>
<feature type="binding site" evidence="6">
    <location>
        <position position="80"/>
    </location>
    <ligand>
        <name>S-adenosyl-L-methionine</name>
        <dbReference type="ChEBI" id="CHEBI:59789"/>
    </ligand>
</feature>
<accession>A0A5K7YRK7</accession>
<evidence type="ECO:0000256" key="6">
    <source>
        <dbReference type="HAMAP-Rule" id="MF_01007"/>
    </source>
</evidence>
<dbReference type="InterPro" id="IPR029063">
    <property type="entry name" value="SAM-dependent_MTases_sf"/>
</dbReference>
<feature type="binding site" evidence="6">
    <location>
        <position position="108"/>
    </location>
    <ligand>
        <name>S-adenosyl-L-methionine</name>
        <dbReference type="ChEBI" id="CHEBI:59789"/>
    </ligand>
</feature>
<sequence length="312" mass="34910">MSAYHVTAMLEEAVDMLACRPGRTIVDGTLGGCGHARRICRQIRPGGVFVGIDQDRDAIDRARRVLPAGDSRIHIVHGNFVDLPQFLSQLGIGSVDGILIDIGLSLHQIEASGRGFSFSRDEPLDMRMDVRSGRTAADLLATLDQRELARIFSRYGEERWSARIARHLVDRRKAQPVTRSGQLARLVSEAVPAAAARKQKIHPATRVFMALRIAVNRELEVLDRFLETAVDQLNPGGRLCVLSFHSLEDRIVKHRFRTMERPCTCPPSFPRCVCGQEPTVRLLTRKVVRPTDAEVRDNPMARSTRLRAVEKL</sequence>
<reference evidence="7 8" key="1">
    <citation type="submission" date="2019-11" db="EMBL/GenBank/DDBJ databases">
        <title>Comparative genomics of hydrocarbon-degrading Desulfosarcina strains.</title>
        <authorList>
            <person name="Watanabe M."/>
            <person name="Kojima H."/>
            <person name="Fukui M."/>
        </authorList>
    </citation>
    <scope>NUCLEOTIDE SEQUENCE [LARGE SCALE GENOMIC DNA]</scope>
    <source>
        <strain evidence="7 8">PL12</strain>
    </source>
</reference>
<dbReference type="Gene3D" id="1.10.150.170">
    <property type="entry name" value="Putative methyltransferase TM0872, insert domain"/>
    <property type="match status" value="1"/>
</dbReference>
<dbReference type="RefSeq" id="WP_231716306.1">
    <property type="nucleotide sequence ID" value="NZ_AP021874.1"/>
</dbReference>
<comment type="similarity">
    <text evidence="1 6">Belongs to the methyltransferase superfamily. RsmH family.</text>
</comment>
<keyword evidence="5 6" id="KW-0949">S-adenosyl-L-methionine</keyword>
<dbReference type="PIRSF" id="PIRSF004486">
    <property type="entry name" value="MraW"/>
    <property type="match status" value="1"/>
</dbReference>
<protein>
    <recommendedName>
        <fullName evidence="6">Ribosomal RNA small subunit methyltransferase H</fullName>
        <ecNumber evidence="6">2.1.1.199</ecNumber>
    </recommendedName>
    <alternativeName>
        <fullName evidence="6">16S rRNA m(4)C1402 methyltransferase</fullName>
    </alternativeName>
    <alternativeName>
        <fullName evidence="6">rRNA (cytosine-N(4)-)-methyltransferase RsmH</fullName>
    </alternativeName>
</protein>
<keyword evidence="3 6" id="KW-0489">Methyltransferase</keyword>
<dbReference type="KEGG" id="dalk:DSCA_58160"/>
<dbReference type="SUPFAM" id="SSF81799">
    <property type="entry name" value="Putative methyltransferase TM0872, insert domain"/>
    <property type="match status" value="1"/>
</dbReference>
<comment type="catalytic activity">
    <reaction evidence="6">
        <text>cytidine(1402) in 16S rRNA + S-adenosyl-L-methionine = N(4)-methylcytidine(1402) in 16S rRNA + S-adenosyl-L-homocysteine + H(+)</text>
        <dbReference type="Rhea" id="RHEA:42928"/>
        <dbReference type="Rhea" id="RHEA-COMP:10286"/>
        <dbReference type="Rhea" id="RHEA-COMP:10287"/>
        <dbReference type="ChEBI" id="CHEBI:15378"/>
        <dbReference type="ChEBI" id="CHEBI:57856"/>
        <dbReference type="ChEBI" id="CHEBI:59789"/>
        <dbReference type="ChEBI" id="CHEBI:74506"/>
        <dbReference type="ChEBI" id="CHEBI:82748"/>
        <dbReference type="EC" id="2.1.1.199"/>
    </reaction>
</comment>
<gene>
    <name evidence="6 7" type="primary">rsmH</name>
    <name evidence="7" type="ORF">DSCA_58160</name>
</gene>
<dbReference type="Proteomes" id="UP000427906">
    <property type="component" value="Chromosome"/>
</dbReference>
<dbReference type="HAMAP" id="MF_01007">
    <property type="entry name" value="16SrRNA_methyltr_H"/>
    <property type="match status" value="1"/>
</dbReference>
<dbReference type="InterPro" id="IPR002903">
    <property type="entry name" value="RsmH"/>
</dbReference>
<evidence type="ECO:0000313" key="7">
    <source>
        <dbReference type="EMBL" id="BBO71886.1"/>
    </source>
</evidence>
<dbReference type="PANTHER" id="PTHR11265">
    <property type="entry name" value="S-ADENOSYL-METHYLTRANSFERASE MRAW"/>
    <property type="match status" value="1"/>
</dbReference>
<dbReference type="InterPro" id="IPR023397">
    <property type="entry name" value="SAM-dep_MeTrfase_MraW_recog"/>
</dbReference>
<dbReference type="Pfam" id="PF01795">
    <property type="entry name" value="Methyltransf_5"/>
    <property type="match status" value="1"/>
</dbReference>
<evidence type="ECO:0000256" key="3">
    <source>
        <dbReference type="ARBA" id="ARBA00022603"/>
    </source>
</evidence>
<dbReference type="PANTHER" id="PTHR11265:SF0">
    <property type="entry name" value="12S RRNA N4-METHYLCYTIDINE METHYLTRANSFERASE"/>
    <property type="match status" value="1"/>
</dbReference>
<dbReference type="GO" id="GO:0070475">
    <property type="term" value="P:rRNA base methylation"/>
    <property type="evidence" value="ECO:0007669"/>
    <property type="project" value="UniProtKB-UniRule"/>
</dbReference>
<evidence type="ECO:0000256" key="5">
    <source>
        <dbReference type="ARBA" id="ARBA00022691"/>
    </source>
</evidence>
<keyword evidence="8" id="KW-1185">Reference proteome</keyword>